<feature type="signal peptide" evidence="4">
    <location>
        <begin position="1"/>
        <end position="17"/>
    </location>
</feature>
<keyword evidence="8" id="KW-1185">Reference proteome</keyword>
<evidence type="ECO:0000256" key="2">
    <source>
        <dbReference type="ARBA" id="ARBA00023002"/>
    </source>
</evidence>
<dbReference type="InterPro" id="IPR008927">
    <property type="entry name" value="6-PGluconate_DH-like_C_sf"/>
</dbReference>
<evidence type="ECO:0000256" key="1">
    <source>
        <dbReference type="ARBA" id="ARBA00009080"/>
    </source>
</evidence>
<feature type="chain" id="PRO_5045240145" evidence="4">
    <location>
        <begin position="18"/>
        <end position="293"/>
    </location>
</feature>
<evidence type="ECO:0000256" key="4">
    <source>
        <dbReference type="SAM" id="SignalP"/>
    </source>
</evidence>
<dbReference type="Proteomes" id="UP001501231">
    <property type="component" value="Unassembled WGS sequence"/>
</dbReference>
<accession>A0ABP5VFJ1</accession>
<dbReference type="InterPro" id="IPR013328">
    <property type="entry name" value="6PGD_dom2"/>
</dbReference>
<proteinExistence type="inferred from homology"/>
<evidence type="ECO:0000313" key="8">
    <source>
        <dbReference type="Proteomes" id="UP001501231"/>
    </source>
</evidence>
<comment type="caution">
    <text evidence="7">The sequence shown here is derived from an EMBL/GenBank/DDBJ whole genome shotgun (WGS) entry which is preliminary data.</text>
</comment>
<dbReference type="Pfam" id="PF03446">
    <property type="entry name" value="NAD_binding_2"/>
    <property type="match status" value="1"/>
</dbReference>
<dbReference type="SUPFAM" id="SSF51735">
    <property type="entry name" value="NAD(P)-binding Rossmann-fold domains"/>
    <property type="match status" value="1"/>
</dbReference>
<dbReference type="PIRSF" id="PIRSF000103">
    <property type="entry name" value="HIBADH"/>
    <property type="match status" value="1"/>
</dbReference>
<dbReference type="EMBL" id="BAAARW010000002">
    <property type="protein sequence ID" value="GAA2401821.1"/>
    <property type="molecule type" value="Genomic_DNA"/>
</dbReference>
<evidence type="ECO:0000256" key="3">
    <source>
        <dbReference type="ARBA" id="ARBA00023027"/>
    </source>
</evidence>
<dbReference type="Gene3D" id="1.10.1040.10">
    <property type="entry name" value="N-(1-d-carboxylethyl)-l-norvaline Dehydrogenase, domain 2"/>
    <property type="match status" value="1"/>
</dbReference>
<name>A0ABP5VFJ1_9ACTN</name>
<dbReference type="SUPFAM" id="SSF48179">
    <property type="entry name" value="6-phosphogluconate dehydrogenase C-terminal domain-like"/>
    <property type="match status" value="1"/>
</dbReference>
<dbReference type="Pfam" id="PF14833">
    <property type="entry name" value="NAD_binding_11"/>
    <property type="match status" value="1"/>
</dbReference>
<dbReference type="InterPro" id="IPR029154">
    <property type="entry name" value="HIBADH-like_NADP-bd"/>
</dbReference>
<comment type="similarity">
    <text evidence="1">Belongs to the HIBADH-related family.</text>
</comment>
<dbReference type="RefSeq" id="WP_344586844.1">
    <property type="nucleotide sequence ID" value="NZ_BAAARW010000002.1"/>
</dbReference>
<gene>
    <name evidence="7" type="primary">mmsB</name>
    <name evidence="7" type="ORF">GCM10010191_06500</name>
</gene>
<dbReference type="PANTHER" id="PTHR22981">
    <property type="entry name" value="3-HYDROXYISOBUTYRATE DEHYDROGENASE-RELATED"/>
    <property type="match status" value="1"/>
</dbReference>
<dbReference type="InterPro" id="IPR006115">
    <property type="entry name" value="6PGDH_NADP-bd"/>
</dbReference>
<dbReference type="Gene3D" id="3.40.50.720">
    <property type="entry name" value="NAD(P)-binding Rossmann-like Domain"/>
    <property type="match status" value="1"/>
</dbReference>
<feature type="domain" description="6-phosphogluconate dehydrogenase NADP-binding" evidence="5">
    <location>
        <begin position="4"/>
        <end position="151"/>
    </location>
</feature>
<keyword evidence="3" id="KW-0520">NAD</keyword>
<keyword evidence="4" id="KW-0732">Signal</keyword>
<reference evidence="8" key="1">
    <citation type="journal article" date="2019" name="Int. J. Syst. Evol. Microbiol.">
        <title>The Global Catalogue of Microorganisms (GCM) 10K type strain sequencing project: providing services to taxonomists for standard genome sequencing and annotation.</title>
        <authorList>
            <consortium name="The Broad Institute Genomics Platform"/>
            <consortium name="The Broad Institute Genome Sequencing Center for Infectious Disease"/>
            <person name="Wu L."/>
            <person name="Ma J."/>
        </authorList>
    </citation>
    <scope>NUCLEOTIDE SEQUENCE [LARGE SCALE GENOMIC DNA]</scope>
    <source>
        <strain evidence="8">JCM 3325</strain>
    </source>
</reference>
<organism evidence="7 8">
    <name type="scientific">Actinomadura vinacea</name>
    <dbReference type="NCBI Taxonomy" id="115336"/>
    <lineage>
        <taxon>Bacteria</taxon>
        <taxon>Bacillati</taxon>
        <taxon>Actinomycetota</taxon>
        <taxon>Actinomycetes</taxon>
        <taxon>Streptosporangiales</taxon>
        <taxon>Thermomonosporaceae</taxon>
        <taxon>Actinomadura</taxon>
    </lineage>
</organism>
<evidence type="ECO:0000259" key="6">
    <source>
        <dbReference type="Pfam" id="PF14833"/>
    </source>
</evidence>
<dbReference type="InterPro" id="IPR015815">
    <property type="entry name" value="HIBADH-related"/>
</dbReference>
<dbReference type="PANTHER" id="PTHR22981:SF7">
    <property type="entry name" value="3-HYDROXYISOBUTYRATE DEHYDROGENASE, MITOCHONDRIAL"/>
    <property type="match status" value="1"/>
</dbReference>
<sequence>MTAVGFVGLGNMGGALAANLVGAGFEVVAYDAAGPERTPEGAASAADVAQVAAKTGVVVLSLPDGAVCEQVAEEIVAAPGRRVTHVVDTSTIGVRAARDVAGTLSRGGIGYVDAPVSGGPAGARARTLAVMYAGSDGACERVEPVLAGLSDRRHRVGDRPGLGQALKVANNFLSATALAATSEAVAFGVAAGLDMGTMLEVLNGASGQSAASRDKFPDHVLTGRYASGFTNSLMLKDVRLYLDAVREQDGPASIGSVTTSLWEGFAAAEPGADFTRIFPFVDGVLRNGARDAR</sequence>
<keyword evidence="2" id="KW-0560">Oxidoreductase</keyword>
<evidence type="ECO:0000259" key="5">
    <source>
        <dbReference type="Pfam" id="PF03446"/>
    </source>
</evidence>
<evidence type="ECO:0000313" key="7">
    <source>
        <dbReference type="EMBL" id="GAA2401821.1"/>
    </source>
</evidence>
<dbReference type="InterPro" id="IPR036291">
    <property type="entry name" value="NAD(P)-bd_dom_sf"/>
</dbReference>
<protein>
    <submittedName>
        <fullName evidence="7">3-hydroxyisobutyrate dehydrogenase</fullName>
    </submittedName>
</protein>
<feature type="domain" description="3-hydroxyisobutyrate dehydrogenase-like NAD-binding" evidence="6">
    <location>
        <begin position="161"/>
        <end position="277"/>
    </location>
</feature>